<feature type="domain" description="Duffy-binding-like" evidence="6">
    <location>
        <begin position="278"/>
        <end position="436"/>
    </location>
</feature>
<keyword evidence="2" id="KW-1133">Transmembrane helix</keyword>
<feature type="compositionally biased region" description="Basic and acidic residues" evidence="1">
    <location>
        <begin position="1"/>
        <end position="14"/>
    </location>
</feature>
<evidence type="ECO:0000256" key="2">
    <source>
        <dbReference type="SAM" id="Phobius"/>
    </source>
</evidence>
<keyword evidence="2" id="KW-0472">Membrane</keyword>
<dbReference type="EMBL" id="KI925438">
    <property type="protein sequence ID" value="ETW14874.1"/>
    <property type="molecule type" value="Genomic_DNA"/>
</dbReference>
<evidence type="ECO:0000256" key="1">
    <source>
        <dbReference type="SAM" id="MobiDB-lite"/>
    </source>
</evidence>
<dbReference type="GO" id="GO:0046789">
    <property type="term" value="F:host cell surface receptor binding"/>
    <property type="evidence" value="ECO:0007669"/>
    <property type="project" value="InterPro"/>
</dbReference>
<dbReference type="InterPro" id="IPR004258">
    <property type="entry name" value="DBL"/>
</dbReference>
<accession>A0A024UXA0</accession>
<feature type="compositionally biased region" description="Polar residues" evidence="1">
    <location>
        <begin position="244"/>
        <end position="258"/>
    </location>
</feature>
<proteinExistence type="predicted"/>
<feature type="compositionally biased region" description="Polar residues" evidence="1">
    <location>
        <begin position="226"/>
        <end position="236"/>
    </location>
</feature>
<evidence type="ECO:0000259" key="5">
    <source>
        <dbReference type="Pfam" id="PF18562"/>
    </source>
</evidence>
<dbReference type="Pfam" id="PF22672">
    <property type="entry name" value="DBL_C"/>
    <property type="match status" value="1"/>
</dbReference>
<dbReference type="InterPro" id="IPR042202">
    <property type="entry name" value="Duffy-ag-bd_sf"/>
</dbReference>
<dbReference type="Pfam" id="PF05424">
    <property type="entry name" value="Duffy_binding"/>
    <property type="match status" value="1"/>
</dbReference>
<dbReference type="InterPro" id="IPR008602">
    <property type="entry name" value="Duffy-antigen-binding"/>
</dbReference>
<feature type="compositionally biased region" description="Basic and acidic residues" evidence="1">
    <location>
        <begin position="761"/>
        <end position="772"/>
    </location>
</feature>
<sequence length="827" mass="94081">WAEKKQLQTQEDGKAQPQGNGDDPQKALLKAFVESAAIETFFLWHRYKKEWMAQQPSGGLLGGTGGLAAGLGLNNSNDPQKKLQESGTIPTDFLRLMFYTLGDYRDIVVRGGDVNSGSEKEGDSSNHEKNLVVLLSENQDGKQKMENIQKAIDEHINSLNKASSVSQKTVQHTQTQHSVEKTTPKDWWETNAKYIWEGMICALTHKTDDPKVVDDDVKRALLEKGTPQSNKYQYTNAKLEDESGTSPKPQNPSPSGDNTPPKLTEFVERPPYFRYLEEWGQNFCKERKKRLEKIKYECRNSEQEGKRHCSGDGHDCTENGELKHKNMSADPDCPGCAKECMKYKTWIYKKFEEYEKQKCKYQGEYDKLTKDNCSNNGDDDNTKFCQQIKEKKKTSVDKFLESLDHCKDGQNNSDENNEDRQNKIDFTNIPQTFSRSTYCKTCPPNKVTCNGRRGTSGGTNPCTEVNVNGNTWEKIFSENGENSTANITVEMIDRRGPFIEKYLKKSDKSFKDSYLFKSVRDQQWECRFNKAENKDVCYLKNFNPEIDLNQYTTFKVFLIYWLQDFIEGYYILKQKKIIDKCTENGGKTCNGQPKNDCACVKEWVEQKSTQWGKIQERFNEQYKNDNSDEYFNVRSFLETFLVQIGAANVQNKIIKLSKFDNSCACSASANVQKDNNEDAIECMINKLKKKTESCPTPTSGQTCTQSTSQQTLDLDDQIDEDTENKVAHPKICGDIEEQKEEEVEKCEAAPTPKEPAPPPAESEKNPVVKPEKVLPSPEVPPSTPPRPRPQPPPTVLDNPQVQTALMTSTLAWSVGIAFTALSYWLLK</sequence>
<reference evidence="7 8" key="1">
    <citation type="submission" date="2013-02" db="EMBL/GenBank/DDBJ databases">
        <title>The Genome Annotation of Plasmodium falciparum Vietnam Oak-Knoll (FVO).</title>
        <authorList>
            <consortium name="The Broad Institute Genome Sequencing Platform"/>
            <consortium name="The Broad Institute Genome Sequencing Center for Infectious Disease"/>
            <person name="Neafsey D."/>
            <person name="Hoffman S."/>
            <person name="Volkman S."/>
            <person name="Rosenthal P."/>
            <person name="Walker B."/>
            <person name="Young S.K."/>
            <person name="Zeng Q."/>
            <person name="Gargeya S."/>
            <person name="Fitzgerald M."/>
            <person name="Haas B."/>
            <person name="Abouelleil A."/>
            <person name="Allen A.W."/>
            <person name="Alvarado L."/>
            <person name="Arachchi H.M."/>
            <person name="Berlin A.M."/>
            <person name="Chapman S.B."/>
            <person name="Gainer-Dewar J."/>
            <person name="Goldberg J."/>
            <person name="Griggs A."/>
            <person name="Gujja S."/>
            <person name="Hansen M."/>
            <person name="Howarth C."/>
            <person name="Imamovic A."/>
            <person name="Ireland A."/>
            <person name="Larimer J."/>
            <person name="McCowan C."/>
            <person name="Murphy C."/>
            <person name="Pearson M."/>
            <person name="Poon T.W."/>
            <person name="Priest M."/>
            <person name="Roberts A."/>
            <person name="Saif S."/>
            <person name="Shea T."/>
            <person name="Sisk P."/>
            <person name="Sykes S."/>
            <person name="Wortman J."/>
            <person name="Nusbaum C."/>
            <person name="Birren B."/>
        </authorList>
    </citation>
    <scope>NUCLEOTIDE SEQUENCE [LARGE SCALE GENOMIC DNA]</scope>
    <source>
        <strain evidence="8">Vietnam Oak-Knoll (FVO)</strain>
    </source>
</reference>
<evidence type="ECO:0000259" key="6">
    <source>
        <dbReference type="Pfam" id="PF22672"/>
    </source>
</evidence>
<feature type="region of interest" description="Disordered" evidence="1">
    <location>
        <begin position="1"/>
        <end position="25"/>
    </location>
</feature>
<dbReference type="AlphaFoldDB" id="A0A024UXA0"/>
<feature type="transmembrane region" description="Helical" evidence="2">
    <location>
        <begin position="804"/>
        <end position="826"/>
    </location>
</feature>
<name>A0A024UXA0_PLAFA</name>
<dbReference type="Gene3D" id="1.20.58.830">
    <property type="match status" value="1"/>
</dbReference>
<dbReference type="FunFam" id="1.20.58.830:FF:000002">
    <property type="entry name" value="Erythrocyte membrane protein 1, PfEMP1"/>
    <property type="match status" value="1"/>
</dbReference>
<feature type="region of interest" description="Disordered" evidence="1">
    <location>
        <begin position="224"/>
        <end position="264"/>
    </location>
</feature>
<feature type="non-terminal residue" evidence="7">
    <location>
        <position position="1"/>
    </location>
</feature>
<feature type="region of interest" description="Disordered" evidence="1">
    <location>
        <begin position="737"/>
        <end position="798"/>
    </location>
</feature>
<feature type="region of interest" description="Disordered" evidence="1">
    <location>
        <begin position="691"/>
        <end position="711"/>
    </location>
</feature>
<dbReference type="Pfam" id="PF18562">
    <property type="entry name" value="CIDR1_gamma"/>
    <property type="match status" value="1"/>
</dbReference>
<feature type="compositionally biased region" description="Pro residues" evidence="1">
    <location>
        <begin position="777"/>
        <end position="794"/>
    </location>
</feature>
<feature type="domain" description="Duffy-binding-like" evidence="3">
    <location>
        <begin position="557"/>
        <end position="696"/>
    </location>
</feature>
<dbReference type="GO" id="GO:0016020">
    <property type="term" value="C:membrane"/>
    <property type="evidence" value="ECO:0007669"/>
    <property type="project" value="InterPro"/>
</dbReference>
<dbReference type="InterPro" id="IPR041480">
    <property type="entry name" value="CIDR1_gamma"/>
</dbReference>
<dbReference type="FunFam" id="1.20.58.1930:FF:000001">
    <property type="entry name" value="Erythrocyte membrane protein 1, PfEMP1"/>
    <property type="match status" value="1"/>
</dbReference>
<evidence type="ECO:0000313" key="7">
    <source>
        <dbReference type="EMBL" id="ETW14874.1"/>
    </source>
</evidence>
<feature type="domain" description="Cysteine-rich interdomain region 1 gamma" evidence="5">
    <location>
        <begin position="484"/>
        <end position="541"/>
    </location>
</feature>
<gene>
    <name evidence="7" type="ORF">PFFVO_06213</name>
</gene>
<dbReference type="SUPFAM" id="SSF140924">
    <property type="entry name" value="Duffy binding domain-like"/>
    <property type="match status" value="2"/>
</dbReference>
<feature type="non-terminal residue" evidence="7">
    <location>
        <position position="827"/>
    </location>
</feature>
<dbReference type="Pfam" id="PF03011">
    <property type="entry name" value="PFEMP"/>
    <property type="match status" value="1"/>
</dbReference>
<evidence type="ECO:0000259" key="3">
    <source>
        <dbReference type="Pfam" id="PF03011"/>
    </source>
</evidence>
<organism evidence="7 8">
    <name type="scientific">Plasmodium falciparum Vietnam Oak-Knoll</name>
    <name type="common">FVO</name>
    <dbReference type="NCBI Taxonomy" id="1036723"/>
    <lineage>
        <taxon>Eukaryota</taxon>
        <taxon>Sar</taxon>
        <taxon>Alveolata</taxon>
        <taxon>Apicomplexa</taxon>
        <taxon>Aconoidasida</taxon>
        <taxon>Haemosporida</taxon>
        <taxon>Plasmodiidae</taxon>
        <taxon>Plasmodium</taxon>
        <taxon>Plasmodium (Laverania)</taxon>
    </lineage>
</organism>
<reference evidence="7 8" key="2">
    <citation type="submission" date="2013-02" db="EMBL/GenBank/DDBJ databases">
        <title>The Genome Sequence of Plasmodium falciparum Vietnam Oak-Knoll (FVO).</title>
        <authorList>
            <consortium name="The Broad Institute Genome Sequencing Platform"/>
            <consortium name="The Broad Institute Genome Sequencing Center for Infectious Disease"/>
            <person name="Neafsey D."/>
            <person name="Cheeseman I."/>
            <person name="Volkman S."/>
            <person name="Adams J."/>
            <person name="Walker B."/>
            <person name="Young S.K."/>
            <person name="Zeng Q."/>
            <person name="Gargeya S."/>
            <person name="Fitzgerald M."/>
            <person name="Haas B."/>
            <person name="Abouelleil A."/>
            <person name="Alvarado L."/>
            <person name="Arachchi H.M."/>
            <person name="Berlin A.M."/>
            <person name="Chapman S.B."/>
            <person name="Dewar J."/>
            <person name="Goldberg J."/>
            <person name="Griggs A."/>
            <person name="Gujja S."/>
            <person name="Hansen M."/>
            <person name="Howarth C."/>
            <person name="Imamovic A."/>
            <person name="Larimer J."/>
            <person name="McCowan C."/>
            <person name="Murphy C."/>
            <person name="Neiman D."/>
            <person name="Pearson M."/>
            <person name="Priest M."/>
            <person name="Roberts A."/>
            <person name="Saif S."/>
            <person name="Shea T."/>
            <person name="Sisk P."/>
            <person name="Sykes S."/>
            <person name="Wortman J."/>
            <person name="Nusbaum C."/>
            <person name="Birren B."/>
        </authorList>
    </citation>
    <scope>NUCLEOTIDE SEQUENCE [LARGE SCALE GENOMIC DNA]</scope>
    <source>
        <strain evidence="8">Vietnam Oak-Knoll (FVO)</strain>
    </source>
</reference>
<dbReference type="Gene3D" id="1.20.1310.20">
    <property type="entry name" value="Duffy-antigen binding domain"/>
    <property type="match status" value="1"/>
</dbReference>
<evidence type="ECO:0000259" key="4">
    <source>
        <dbReference type="Pfam" id="PF05424"/>
    </source>
</evidence>
<evidence type="ECO:0008006" key="9">
    <source>
        <dbReference type="Google" id="ProtNLM"/>
    </source>
</evidence>
<keyword evidence="2" id="KW-0812">Transmembrane</keyword>
<dbReference type="InterPro" id="IPR054595">
    <property type="entry name" value="DBL_C"/>
</dbReference>
<dbReference type="Proteomes" id="UP000030690">
    <property type="component" value="Unassembled WGS sequence"/>
</dbReference>
<evidence type="ECO:0000313" key="8">
    <source>
        <dbReference type="Proteomes" id="UP000030690"/>
    </source>
</evidence>
<protein>
    <recommendedName>
        <fullName evidence="9">Duffy-binding-like domain-containing protein</fullName>
    </recommendedName>
</protein>
<dbReference type="Gene3D" id="1.20.58.1930">
    <property type="match status" value="1"/>
</dbReference>
<feature type="compositionally biased region" description="Low complexity" evidence="1">
    <location>
        <begin position="693"/>
        <end position="711"/>
    </location>
</feature>
<feature type="domain" description="Duffy-antigen binding" evidence="4">
    <location>
        <begin position="24"/>
        <end position="223"/>
    </location>
</feature>